<sequence length="71" mass="8230">MPKLQKYPCRRETPKQRKMEMLTSECPWINSQGLEEKAVKEEPTYLLNADAATKGNNKPKHERVTRGLGHH</sequence>
<evidence type="ECO:0000313" key="3">
    <source>
        <dbReference type="Proteomes" id="UP000018144"/>
    </source>
</evidence>
<proteinExistence type="predicted"/>
<dbReference type="Proteomes" id="UP000018144">
    <property type="component" value="Unassembled WGS sequence"/>
</dbReference>
<dbReference type="AlphaFoldDB" id="U4KVZ6"/>
<evidence type="ECO:0000256" key="1">
    <source>
        <dbReference type="SAM" id="MobiDB-lite"/>
    </source>
</evidence>
<reference evidence="2 3" key="1">
    <citation type="journal article" date="2013" name="PLoS Genet.">
        <title>The genome and development-dependent transcriptomes of Pyronema confluens: a window into fungal evolution.</title>
        <authorList>
            <person name="Traeger S."/>
            <person name="Altegoer F."/>
            <person name="Freitag M."/>
            <person name="Gabaldon T."/>
            <person name="Kempken F."/>
            <person name="Kumar A."/>
            <person name="Marcet-Houben M."/>
            <person name="Poggeler S."/>
            <person name="Stajich J.E."/>
            <person name="Nowrousian M."/>
        </authorList>
    </citation>
    <scope>NUCLEOTIDE SEQUENCE [LARGE SCALE GENOMIC DNA]</scope>
    <source>
        <strain evidence="3">CBS 100304</strain>
        <tissue evidence="2">Vegetative mycelium</tissue>
    </source>
</reference>
<keyword evidence="3" id="KW-1185">Reference proteome</keyword>
<gene>
    <name evidence="2" type="ORF">PCON_05119</name>
</gene>
<name>U4KVZ6_PYROM</name>
<feature type="region of interest" description="Disordered" evidence="1">
    <location>
        <begin position="48"/>
        <end position="71"/>
    </location>
</feature>
<dbReference type="EMBL" id="HF935259">
    <property type="protein sequence ID" value="CCX05532.1"/>
    <property type="molecule type" value="Genomic_DNA"/>
</dbReference>
<organism evidence="2 3">
    <name type="scientific">Pyronema omphalodes (strain CBS 100304)</name>
    <name type="common">Pyronema confluens</name>
    <dbReference type="NCBI Taxonomy" id="1076935"/>
    <lineage>
        <taxon>Eukaryota</taxon>
        <taxon>Fungi</taxon>
        <taxon>Dikarya</taxon>
        <taxon>Ascomycota</taxon>
        <taxon>Pezizomycotina</taxon>
        <taxon>Pezizomycetes</taxon>
        <taxon>Pezizales</taxon>
        <taxon>Pyronemataceae</taxon>
        <taxon>Pyronema</taxon>
    </lineage>
</organism>
<feature type="compositionally biased region" description="Basic residues" evidence="1">
    <location>
        <begin position="57"/>
        <end position="71"/>
    </location>
</feature>
<evidence type="ECO:0000313" key="2">
    <source>
        <dbReference type="EMBL" id="CCX05532.1"/>
    </source>
</evidence>
<protein>
    <submittedName>
        <fullName evidence="2">Uncharacterized protein</fullName>
    </submittedName>
</protein>
<accession>U4KVZ6</accession>